<keyword evidence="3" id="KW-1185">Reference proteome</keyword>
<evidence type="ECO:0000313" key="2">
    <source>
        <dbReference type="EMBL" id="OQV22866.1"/>
    </source>
</evidence>
<feature type="signal peptide" evidence="1">
    <location>
        <begin position="1"/>
        <end position="21"/>
    </location>
</feature>
<keyword evidence="1" id="KW-0732">Signal</keyword>
<evidence type="ECO:0000313" key="3">
    <source>
        <dbReference type="Proteomes" id="UP000192578"/>
    </source>
</evidence>
<evidence type="ECO:0008006" key="4">
    <source>
        <dbReference type="Google" id="ProtNLM"/>
    </source>
</evidence>
<organism evidence="2 3">
    <name type="scientific">Hypsibius exemplaris</name>
    <name type="common">Freshwater tardigrade</name>
    <dbReference type="NCBI Taxonomy" id="2072580"/>
    <lineage>
        <taxon>Eukaryota</taxon>
        <taxon>Metazoa</taxon>
        <taxon>Ecdysozoa</taxon>
        <taxon>Tardigrada</taxon>
        <taxon>Eutardigrada</taxon>
        <taxon>Parachela</taxon>
        <taxon>Hypsibioidea</taxon>
        <taxon>Hypsibiidae</taxon>
        <taxon>Hypsibius</taxon>
    </lineage>
</organism>
<evidence type="ECO:0000256" key="1">
    <source>
        <dbReference type="SAM" id="SignalP"/>
    </source>
</evidence>
<accession>A0A1W0X5P1</accession>
<dbReference type="EMBL" id="MTYJ01000015">
    <property type="protein sequence ID" value="OQV22866.1"/>
    <property type="molecule type" value="Genomic_DNA"/>
</dbReference>
<dbReference type="Proteomes" id="UP000192578">
    <property type="component" value="Unassembled WGS sequence"/>
</dbReference>
<comment type="caution">
    <text evidence="2">The sequence shown here is derived from an EMBL/GenBank/DDBJ whole genome shotgun (WGS) entry which is preliminary data.</text>
</comment>
<sequence length="186" mass="20150">MAFALFASLAGVVIFSAPVKATSVDLMPGHADTSLLPGSRLLPANIDVYRPSVDVDNFTCTWTVPEKIEARYRSIFIRPDYNWLGKDKRVSVSIEHCTATLKPKNPEGEPIVADLIKGGKLTAHGQAVRLTLHRTGTPGHFAGTYIPFTVASSVPASIQTHHNNRIGAHIECKLVYCLVNGTPECS</sequence>
<dbReference type="AlphaFoldDB" id="A0A1W0X5P1"/>
<protein>
    <recommendedName>
        <fullName evidence="4">CUB domain-containing protein</fullName>
    </recommendedName>
</protein>
<gene>
    <name evidence="2" type="ORF">BV898_03298</name>
</gene>
<feature type="chain" id="PRO_5012890352" description="CUB domain-containing protein" evidence="1">
    <location>
        <begin position="22"/>
        <end position="186"/>
    </location>
</feature>
<name>A0A1W0X5P1_HYPEX</name>
<reference evidence="3" key="1">
    <citation type="submission" date="2017-01" db="EMBL/GenBank/DDBJ databases">
        <title>Comparative genomics of anhydrobiosis in the tardigrade Hypsibius dujardini.</title>
        <authorList>
            <person name="Yoshida Y."/>
            <person name="Koutsovoulos G."/>
            <person name="Laetsch D."/>
            <person name="Stevens L."/>
            <person name="Kumar S."/>
            <person name="Horikawa D."/>
            <person name="Ishino K."/>
            <person name="Komine S."/>
            <person name="Tomita M."/>
            <person name="Blaxter M."/>
            <person name="Arakawa K."/>
        </authorList>
    </citation>
    <scope>NUCLEOTIDE SEQUENCE [LARGE SCALE GENOMIC DNA]</scope>
    <source>
        <strain evidence="3">Z151</strain>
    </source>
</reference>
<proteinExistence type="predicted"/>